<organism evidence="1 2">
    <name type="scientific">Mycena chlorophos</name>
    <name type="common">Agaric fungus</name>
    <name type="synonym">Agaricus chlorophos</name>
    <dbReference type="NCBI Taxonomy" id="658473"/>
    <lineage>
        <taxon>Eukaryota</taxon>
        <taxon>Fungi</taxon>
        <taxon>Dikarya</taxon>
        <taxon>Basidiomycota</taxon>
        <taxon>Agaricomycotina</taxon>
        <taxon>Agaricomycetes</taxon>
        <taxon>Agaricomycetidae</taxon>
        <taxon>Agaricales</taxon>
        <taxon>Marasmiineae</taxon>
        <taxon>Mycenaceae</taxon>
        <taxon>Mycena</taxon>
    </lineage>
</organism>
<dbReference type="AlphaFoldDB" id="A0A8H6RZ58"/>
<accession>A0A8H6RZ58</accession>
<comment type="caution">
    <text evidence="1">The sequence shown here is derived from an EMBL/GenBank/DDBJ whole genome shotgun (WGS) entry which is preliminary data.</text>
</comment>
<evidence type="ECO:0000313" key="1">
    <source>
        <dbReference type="EMBL" id="KAF7289671.1"/>
    </source>
</evidence>
<reference evidence="1" key="1">
    <citation type="submission" date="2020-05" db="EMBL/GenBank/DDBJ databases">
        <title>Mycena genomes resolve the evolution of fungal bioluminescence.</title>
        <authorList>
            <person name="Tsai I.J."/>
        </authorList>
    </citation>
    <scope>NUCLEOTIDE SEQUENCE</scope>
    <source>
        <strain evidence="1">110903Hualien_Pintung</strain>
    </source>
</reference>
<evidence type="ECO:0000313" key="2">
    <source>
        <dbReference type="Proteomes" id="UP000613580"/>
    </source>
</evidence>
<proteinExistence type="predicted"/>
<gene>
    <name evidence="1" type="ORF">HMN09_01329700</name>
</gene>
<keyword evidence="2" id="KW-1185">Reference proteome</keyword>
<dbReference type="EMBL" id="JACAZE010000028">
    <property type="protein sequence ID" value="KAF7289671.1"/>
    <property type="molecule type" value="Genomic_DNA"/>
</dbReference>
<dbReference type="Proteomes" id="UP000613580">
    <property type="component" value="Unassembled WGS sequence"/>
</dbReference>
<name>A0A8H6RZ58_MYCCL</name>
<sequence length="140" mass="15258">MEPHPSTPQSEVRVHNAAAALPSTTTSPSPETPPLEFIFNDGHGTLVRLPATPSGAAQLLHLTQTHYQTHVFAHRAIKDRIHQQNLYLNGLHGQLDAVGKSIVTAEKDIMRAKTMLAVQGLPLVEDDCERCADLMGVRVL</sequence>
<protein>
    <submittedName>
        <fullName evidence="1">Uncharacterized protein</fullName>
    </submittedName>
</protein>